<comment type="caution">
    <text evidence="2">The sequence shown here is derived from an EMBL/GenBank/DDBJ whole genome shotgun (WGS) entry which is preliminary data.</text>
</comment>
<feature type="compositionally biased region" description="Basic and acidic residues" evidence="1">
    <location>
        <begin position="380"/>
        <end position="394"/>
    </location>
</feature>
<dbReference type="EMBL" id="JBBXMP010000001">
    <property type="protein sequence ID" value="KAL0072614.1"/>
    <property type="molecule type" value="Genomic_DNA"/>
</dbReference>
<gene>
    <name evidence="2" type="ORF">AAF712_000377</name>
</gene>
<feature type="region of interest" description="Disordered" evidence="1">
    <location>
        <begin position="43"/>
        <end position="65"/>
    </location>
</feature>
<sequence length="624" mass="68569">MSKDNAGCRIRRKSQELACSELWSYASPQRSTRPIALPIQRLQRTTSQRGDSHNPHLPSLKSTRSRLDRGKWQRLESELALNPELVGAQAAINVLQPYEVCVGIDIPEIFGPFKSEAVRDLSREVDEKAVELNQKEWRELMEELSRPLDDSRSGLELGVAHGTSSPATSDRSVAREIADADHSFSLLPGLDLALSDVHGPSPSTPKSQSLFISHALARTDSPCGTRSCTLTPLAPSPLHEPDSSSDSLASEYEFGRMPTPPLSFSTDSSPKSIATSPSPPLSDFVFPSLSGRSLPPKIHLEKDEQGFFTAFEDYPSDSMAKPNPTPNLLPPFLIEESPKRKPNQSRTRTIVDRLKLDSQRRAEHVSDTTNQLPVNVPVDEIPKSRPRAAEEGDGRIGFGEPYQPDISRAERKRELFLALNKHQRSDSRSSVKVQKEQKSNPGLKKDVPAVSNNSPSSHSPNDGWIDLKQPSQPRQHNRSRSQNKRHISQHSAPSNVYPPPHTAPATYTAFRPVTANVGRALQPAYYYPPNQPLPSVMPVPAPGVPQIGYQYTAYPHPQTVLVPPAPYAAPYPMVTYSVHPQQHLRANTAAFAPPSTGGKGIPGYVPAVMNRPAPVVGAMHPSVW</sequence>
<feature type="region of interest" description="Disordered" evidence="1">
    <location>
        <begin position="420"/>
        <end position="503"/>
    </location>
</feature>
<feature type="compositionally biased region" description="Basic residues" evidence="1">
    <location>
        <begin position="475"/>
        <end position="488"/>
    </location>
</feature>
<name>A0ABR3AGR8_9AGAR</name>
<evidence type="ECO:0000313" key="3">
    <source>
        <dbReference type="Proteomes" id="UP001437256"/>
    </source>
</evidence>
<protein>
    <submittedName>
        <fullName evidence="2">Uncharacterized protein</fullName>
    </submittedName>
</protein>
<proteinExistence type="predicted"/>
<feature type="compositionally biased region" description="Polar residues" evidence="1">
    <location>
        <begin position="262"/>
        <end position="276"/>
    </location>
</feature>
<evidence type="ECO:0000313" key="2">
    <source>
        <dbReference type="EMBL" id="KAL0072614.1"/>
    </source>
</evidence>
<keyword evidence="3" id="KW-1185">Reference proteome</keyword>
<feature type="compositionally biased region" description="Low complexity" evidence="1">
    <location>
        <begin position="451"/>
        <end position="461"/>
    </location>
</feature>
<feature type="compositionally biased region" description="Basic and acidic residues" evidence="1">
    <location>
        <begin position="423"/>
        <end position="447"/>
    </location>
</feature>
<evidence type="ECO:0000256" key="1">
    <source>
        <dbReference type="SAM" id="MobiDB-lite"/>
    </source>
</evidence>
<dbReference type="Proteomes" id="UP001437256">
    <property type="component" value="Unassembled WGS sequence"/>
</dbReference>
<feature type="region of interest" description="Disordered" evidence="1">
    <location>
        <begin position="358"/>
        <end position="407"/>
    </location>
</feature>
<accession>A0ABR3AGR8</accession>
<feature type="region of interest" description="Disordered" evidence="1">
    <location>
        <begin position="221"/>
        <end position="280"/>
    </location>
</feature>
<organism evidence="2 3">
    <name type="scientific">Marasmius tenuissimus</name>
    <dbReference type="NCBI Taxonomy" id="585030"/>
    <lineage>
        <taxon>Eukaryota</taxon>
        <taxon>Fungi</taxon>
        <taxon>Dikarya</taxon>
        <taxon>Basidiomycota</taxon>
        <taxon>Agaricomycotina</taxon>
        <taxon>Agaricomycetes</taxon>
        <taxon>Agaricomycetidae</taxon>
        <taxon>Agaricales</taxon>
        <taxon>Marasmiineae</taxon>
        <taxon>Marasmiaceae</taxon>
        <taxon>Marasmius</taxon>
    </lineage>
</organism>
<reference evidence="2 3" key="1">
    <citation type="submission" date="2024-05" db="EMBL/GenBank/DDBJ databases">
        <title>A draft genome resource for the thread blight pathogen Marasmius tenuissimus strain MS-2.</title>
        <authorList>
            <person name="Yulfo-Soto G.E."/>
            <person name="Baruah I.K."/>
            <person name="Amoako-Attah I."/>
            <person name="Bukari Y."/>
            <person name="Meinhardt L.W."/>
            <person name="Bailey B.A."/>
            <person name="Cohen S.P."/>
        </authorList>
    </citation>
    <scope>NUCLEOTIDE SEQUENCE [LARGE SCALE GENOMIC DNA]</scope>
    <source>
        <strain evidence="2 3">MS-2</strain>
    </source>
</reference>